<dbReference type="OrthoDB" id="194386at2759"/>
<feature type="domain" description="FAM86 N-terminal" evidence="3">
    <location>
        <begin position="6"/>
        <end position="82"/>
    </location>
</feature>
<dbReference type="InterPro" id="IPR029063">
    <property type="entry name" value="SAM-dependent_MTases_sf"/>
</dbReference>
<dbReference type="AlphaFoldDB" id="B4N1P3"/>
<evidence type="ECO:0000259" key="3">
    <source>
        <dbReference type="Pfam" id="PF14904"/>
    </source>
</evidence>
<dbReference type="SUPFAM" id="SSF53335">
    <property type="entry name" value="S-adenosyl-L-methionine-dependent methyltransferases"/>
    <property type="match status" value="1"/>
</dbReference>
<dbReference type="GO" id="GO:0016740">
    <property type="term" value="F:transferase activity"/>
    <property type="evidence" value="ECO:0007669"/>
    <property type="project" value="UniProtKB-KW"/>
</dbReference>
<dbReference type="Pfam" id="PF10294">
    <property type="entry name" value="Methyltransf_16"/>
    <property type="match status" value="1"/>
</dbReference>
<keyword evidence="2" id="KW-0808">Transferase</keyword>
<proteinExistence type="inferred from homology"/>
<gene>
    <name evidence="4" type="primary">Dwil\GK16347</name>
    <name evidence="4" type="ORF">Dwil_GK16347</name>
</gene>
<dbReference type="OMA" id="CWQASCD"/>
<dbReference type="STRING" id="7260.B4N1P3"/>
<keyword evidence="5" id="KW-1185">Reference proteome</keyword>
<dbReference type="KEGG" id="dwi:6644694"/>
<dbReference type="EMBL" id="CH963925">
    <property type="protein sequence ID" value="EDW78282.1"/>
    <property type="molecule type" value="Genomic_DNA"/>
</dbReference>
<sequence length="321" mass="36696">MADKYKKLTQQFLCCYPVNKMDWSLLQLPLDLTEQKAVLDATCKHRLNRKYPVRWSYQEAFLKKLLVMLKGHEEVHDELFTTLLVDAPENISPYAYKHYIVRPDCKIVLKESISFVSEGTTGLCTWEASLALADYLLEHPDLVKDKNILELGAGTGLLGVLLKQPSLALGVRRVIMTDGSPSCVRLMRHNIRINFPNAKSKEEIEIPHCEQLLWETVEEFGYDDEDAINLVLAADVVYDNSVFNSLLRTFEYFYLKSNLKLHILLASTVRNIETLQKFSEQLQLYDYQVTPCANVPTSSSHFCRDSTAAVQIISIKGRDQT</sequence>
<dbReference type="HOGENOM" id="CLU_038942_0_1_1"/>
<reference evidence="4 5" key="1">
    <citation type="journal article" date="2007" name="Nature">
        <title>Evolution of genes and genomes on the Drosophila phylogeny.</title>
        <authorList>
            <consortium name="Drosophila 12 Genomes Consortium"/>
            <person name="Clark A.G."/>
            <person name="Eisen M.B."/>
            <person name="Smith D.R."/>
            <person name="Bergman C.M."/>
            <person name="Oliver B."/>
            <person name="Markow T.A."/>
            <person name="Kaufman T.C."/>
            <person name="Kellis M."/>
            <person name="Gelbart W."/>
            <person name="Iyer V.N."/>
            <person name="Pollard D.A."/>
            <person name="Sackton T.B."/>
            <person name="Larracuente A.M."/>
            <person name="Singh N.D."/>
            <person name="Abad J.P."/>
            <person name="Abt D.N."/>
            <person name="Adryan B."/>
            <person name="Aguade M."/>
            <person name="Akashi H."/>
            <person name="Anderson W.W."/>
            <person name="Aquadro C.F."/>
            <person name="Ardell D.H."/>
            <person name="Arguello R."/>
            <person name="Artieri C.G."/>
            <person name="Barbash D.A."/>
            <person name="Barker D."/>
            <person name="Barsanti P."/>
            <person name="Batterham P."/>
            <person name="Batzoglou S."/>
            <person name="Begun D."/>
            <person name="Bhutkar A."/>
            <person name="Blanco E."/>
            <person name="Bosak S.A."/>
            <person name="Bradley R.K."/>
            <person name="Brand A.D."/>
            <person name="Brent M.R."/>
            <person name="Brooks A.N."/>
            <person name="Brown R.H."/>
            <person name="Butlin R.K."/>
            <person name="Caggese C."/>
            <person name="Calvi B.R."/>
            <person name="Bernardo de Carvalho A."/>
            <person name="Caspi A."/>
            <person name="Castrezana S."/>
            <person name="Celniker S.E."/>
            <person name="Chang J.L."/>
            <person name="Chapple C."/>
            <person name="Chatterji S."/>
            <person name="Chinwalla A."/>
            <person name="Civetta A."/>
            <person name="Clifton S.W."/>
            <person name="Comeron J.M."/>
            <person name="Costello J.C."/>
            <person name="Coyne J.A."/>
            <person name="Daub J."/>
            <person name="David R.G."/>
            <person name="Delcher A.L."/>
            <person name="Delehaunty K."/>
            <person name="Do C.B."/>
            <person name="Ebling H."/>
            <person name="Edwards K."/>
            <person name="Eickbush T."/>
            <person name="Evans J.D."/>
            <person name="Filipski A."/>
            <person name="Findeiss S."/>
            <person name="Freyhult E."/>
            <person name="Fulton L."/>
            <person name="Fulton R."/>
            <person name="Garcia A.C."/>
            <person name="Gardiner A."/>
            <person name="Garfield D.A."/>
            <person name="Garvin B.E."/>
            <person name="Gibson G."/>
            <person name="Gilbert D."/>
            <person name="Gnerre S."/>
            <person name="Godfrey J."/>
            <person name="Good R."/>
            <person name="Gotea V."/>
            <person name="Gravely B."/>
            <person name="Greenberg A.J."/>
            <person name="Griffiths-Jones S."/>
            <person name="Gross S."/>
            <person name="Guigo R."/>
            <person name="Gustafson E.A."/>
            <person name="Haerty W."/>
            <person name="Hahn M.W."/>
            <person name="Halligan D.L."/>
            <person name="Halpern A.L."/>
            <person name="Halter G.M."/>
            <person name="Han M.V."/>
            <person name="Heger A."/>
            <person name="Hillier L."/>
            <person name="Hinrichs A.S."/>
            <person name="Holmes I."/>
            <person name="Hoskins R.A."/>
            <person name="Hubisz M.J."/>
            <person name="Hultmark D."/>
            <person name="Huntley M.A."/>
            <person name="Jaffe D.B."/>
            <person name="Jagadeeshan S."/>
            <person name="Jeck W.R."/>
            <person name="Johnson J."/>
            <person name="Jones C.D."/>
            <person name="Jordan W.C."/>
            <person name="Karpen G.H."/>
            <person name="Kataoka E."/>
            <person name="Keightley P.D."/>
            <person name="Kheradpour P."/>
            <person name="Kirkness E.F."/>
            <person name="Koerich L.B."/>
            <person name="Kristiansen K."/>
            <person name="Kudrna D."/>
            <person name="Kulathinal R.J."/>
            <person name="Kumar S."/>
            <person name="Kwok R."/>
            <person name="Lander E."/>
            <person name="Langley C.H."/>
            <person name="Lapoint R."/>
            <person name="Lazzaro B.P."/>
            <person name="Lee S.J."/>
            <person name="Levesque L."/>
            <person name="Li R."/>
            <person name="Lin C.F."/>
            <person name="Lin M.F."/>
            <person name="Lindblad-Toh K."/>
            <person name="Llopart A."/>
            <person name="Long M."/>
            <person name="Low L."/>
            <person name="Lozovsky E."/>
            <person name="Lu J."/>
            <person name="Luo M."/>
            <person name="Machado C.A."/>
            <person name="Makalowski W."/>
            <person name="Marzo M."/>
            <person name="Matsuda M."/>
            <person name="Matzkin L."/>
            <person name="McAllister B."/>
            <person name="McBride C.S."/>
            <person name="McKernan B."/>
            <person name="McKernan K."/>
            <person name="Mendez-Lago M."/>
            <person name="Minx P."/>
            <person name="Mollenhauer M.U."/>
            <person name="Montooth K."/>
            <person name="Mount S.M."/>
            <person name="Mu X."/>
            <person name="Myers E."/>
            <person name="Negre B."/>
            <person name="Newfeld S."/>
            <person name="Nielsen R."/>
            <person name="Noor M.A."/>
            <person name="O'Grady P."/>
            <person name="Pachter L."/>
            <person name="Papaceit M."/>
            <person name="Parisi M.J."/>
            <person name="Parisi M."/>
            <person name="Parts L."/>
            <person name="Pedersen J.S."/>
            <person name="Pesole G."/>
            <person name="Phillippy A.M."/>
            <person name="Ponting C.P."/>
            <person name="Pop M."/>
            <person name="Porcelli D."/>
            <person name="Powell J.R."/>
            <person name="Prohaska S."/>
            <person name="Pruitt K."/>
            <person name="Puig M."/>
            <person name="Quesneville H."/>
            <person name="Ram K.R."/>
            <person name="Rand D."/>
            <person name="Rasmussen M.D."/>
            <person name="Reed L.K."/>
            <person name="Reenan R."/>
            <person name="Reily A."/>
            <person name="Remington K.A."/>
            <person name="Rieger T.T."/>
            <person name="Ritchie M.G."/>
            <person name="Robin C."/>
            <person name="Rogers Y.H."/>
            <person name="Rohde C."/>
            <person name="Rozas J."/>
            <person name="Rubenfield M.J."/>
            <person name="Ruiz A."/>
            <person name="Russo S."/>
            <person name="Salzberg S.L."/>
            <person name="Sanchez-Gracia A."/>
            <person name="Saranga D.J."/>
            <person name="Sato H."/>
            <person name="Schaeffer S.W."/>
            <person name="Schatz M.C."/>
            <person name="Schlenke T."/>
            <person name="Schwartz R."/>
            <person name="Segarra C."/>
            <person name="Singh R.S."/>
            <person name="Sirot L."/>
            <person name="Sirota M."/>
            <person name="Sisneros N.B."/>
            <person name="Smith C.D."/>
            <person name="Smith T.F."/>
            <person name="Spieth J."/>
            <person name="Stage D.E."/>
            <person name="Stark A."/>
            <person name="Stephan W."/>
            <person name="Strausberg R.L."/>
            <person name="Strempel S."/>
            <person name="Sturgill D."/>
            <person name="Sutton G."/>
            <person name="Sutton G.G."/>
            <person name="Tao W."/>
            <person name="Teichmann S."/>
            <person name="Tobari Y.N."/>
            <person name="Tomimura Y."/>
            <person name="Tsolas J.M."/>
            <person name="Valente V.L."/>
            <person name="Venter E."/>
            <person name="Venter J.C."/>
            <person name="Vicario S."/>
            <person name="Vieira F.G."/>
            <person name="Vilella A.J."/>
            <person name="Villasante A."/>
            <person name="Walenz B."/>
            <person name="Wang J."/>
            <person name="Wasserman M."/>
            <person name="Watts T."/>
            <person name="Wilson D."/>
            <person name="Wilson R.K."/>
            <person name="Wing R.A."/>
            <person name="Wolfner M.F."/>
            <person name="Wong A."/>
            <person name="Wong G.K."/>
            <person name="Wu C.I."/>
            <person name="Wu G."/>
            <person name="Yamamoto D."/>
            <person name="Yang H.P."/>
            <person name="Yang S.P."/>
            <person name="Yorke J.A."/>
            <person name="Yoshida K."/>
            <person name="Zdobnov E."/>
            <person name="Zhang P."/>
            <person name="Zhang Y."/>
            <person name="Zimin A.V."/>
            <person name="Baldwin J."/>
            <person name="Abdouelleil A."/>
            <person name="Abdulkadir J."/>
            <person name="Abebe A."/>
            <person name="Abera B."/>
            <person name="Abreu J."/>
            <person name="Acer S.C."/>
            <person name="Aftuck L."/>
            <person name="Alexander A."/>
            <person name="An P."/>
            <person name="Anderson E."/>
            <person name="Anderson S."/>
            <person name="Arachi H."/>
            <person name="Azer M."/>
            <person name="Bachantsang P."/>
            <person name="Barry A."/>
            <person name="Bayul T."/>
            <person name="Berlin A."/>
            <person name="Bessette D."/>
            <person name="Bloom T."/>
            <person name="Blye J."/>
            <person name="Boguslavskiy L."/>
            <person name="Bonnet C."/>
            <person name="Boukhgalter B."/>
            <person name="Bourzgui I."/>
            <person name="Brown A."/>
            <person name="Cahill P."/>
            <person name="Channer S."/>
            <person name="Cheshatsang Y."/>
            <person name="Chuda L."/>
            <person name="Citroen M."/>
            <person name="Collymore A."/>
            <person name="Cooke P."/>
            <person name="Costello M."/>
            <person name="D'Aco K."/>
            <person name="Daza R."/>
            <person name="De Haan G."/>
            <person name="DeGray S."/>
            <person name="DeMaso C."/>
            <person name="Dhargay N."/>
            <person name="Dooley K."/>
            <person name="Dooley E."/>
            <person name="Doricent M."/>
            <person name="Dorje P."/>
            <person name="Dorjee K."/>
            <person name="Dupes A."/>
            <person name="Elong R."/>
            <person name="Falk J."/>
            <person name="Farina A."/>
            <person name="Faro S."/>
            <person name="Ferguson D."/>
            <person name="Fisher S."/>
            <person name="Foley C.D."/>
            <person name="Franke A."/>
            <person name="Friedrich D."/>
            <person name="Gadbois L."/>
            <person name="Gearin G."/>
            <person name="Gearin C.R."/>
            <person name="Giannoukos G."/>
            <person name="Goode T."/>
            <person name="Graham J."/>
            <person name="Grandbois E."/>
            <person name="Grewal S."/>
            <person name="Gyaltsen K."/>
            <person name="Hafez N."/>
            <person name="Hagos B."/>
            <person name="Hall J."/>
            <person name="Henson C."/>
            <person name="Hollinger A."/>
            <person name="Honan T."/>
            <person name="Huard M.D."/>
            <person name="Hughes L."/>
            <person name="Hurhula B."/>
            <person name="Husby M.E."/>
            <person name="Kamat A."/>
            <person name="Kanga B."/>
            <person name="Kashin S."/>
            <person name="Khazanovich D."/>
            <person name="Kisner P."/>
            <person name="Lance K."/>
            <person name="Lara M."/>
            <person name="Lee W."/>
            <person name="Lennon N."/>
            <person name="Letendre F."/>
            <person name="LeVine R."/>
            <person name="Lipovsky A."/>
            <person name="Liu X."/>
            <person name="Liu J."/>
            <person name="Liu S."/>
            <person name="Lokyitsang T."/>
            <person name="Lokyitsang Y."/>
            <person name="Lubonja R."/>
            <person name="Lui A."/>
            <person name="MacDonald P."/>
            <person name="Magnisalis V."/>
            <person name="Maru K."/>
            <person name="Matthews C."/>
            <person name="McCusker W."/>
            <person name="McDonough S."/>
            <person name="Mehta T."/>
            <person name="Meldrim J."/>
            <person name="Meneus L."/>
            <person name="Mihai O."/>
            <person name="Mihalev A."/>
            <person name="Mihova T."/>
            <person name="Mittelman R."/>
            <person name="Mlenga V."/>
            <person name="Montmayeur A."/>
            <person name="Mulrain L."/>
            <person name="Navidi A."/>
            <person name="Naylor J."/>
            <person name="Negash T."/>
            <person name="Nguyen T."/>
            <person name="Nguyen N."/>
            <person name="Nicol R."/>
            <person name="Norbu C."/>
            <person name="Norbu N."/>
            <person name="Novod N."/>
            <person name="O'Neill B."/>
            <person name="Osman S."/>
            <person name="Markiewicz E."/>
            <person name="Oyono O.L."/>
            <person name="Patti C."/>
            <person name="Phunkhang P."/>
            <person name="Pierre F."/>
            <person name="Priest M."/>
            <person name="Raghuraman S."/>
            <person name="Rege F."/>
            <person name="Reyes R."/>
            <person name="Rise C."/>
            <person name="Rogov P."/>
            <person name="Ross K."/>
            <person name="Ryan E."/>
            <person name="Settipalli S."/>
            <person name="Shea T."/>
            <person name="Sherpa N."/>
            <person name="Shi L."/>
            <person name="Shih D."/>
            <person name="Sparrow T."/>
            <person name="Spaulding J."/>
            <person name="Stalker J."/>
            <person name="Stange-Thomann N."/>
            <person name="Stavropoulos S."/>
            <person name="Stone C."/>
            <person name="Strader C."/>
            <person name="Tesfaye S."/>
            <person name="Thomson T."/>
            <person name="Thoulutsang Y."/>
            <person name="Thoulutsang D."/>
            <person name="Topham K."/>
            <person name="Topping I."/>
            <person name="Tsamla T."/>
            <person name="Vassiliev H."/>
            <person name="Vo A."/>
            <person name="Wangchuk T."/>
            <person name="Wangdi T."/>
            <person name="Weiand M."/>
            <person name="Wilkinson J."/>
            <person name="Wilson A."/>
            <person name="Yadav S."/>
            <person name="Young G."/>
            <person name="Yu Q."/>
            <person name="Zembek L."/>
            <person name="Zhong D."/>
            <person name="Zimmer A."/>
            <person name="Zwirko Z."/>
            <person name="Jaffe D.B."/>
            <person name="Alvarez P."/>
            <person name="Brockman W."/>
            <person name="Butler J."/>
            <person name="Chin C."/>
            <person name="Gnerre S."/>
            <person name="Grabherr M."/>
            <person name="Kleber M."/>
            <person name="Mauceli E."/>
            <person name="MacCallum I."/>
        </authorList>
    </citation>
    <scope>NUCLEOTIDE SEQUENCE [LARGE SCALE GENOMIC DNA]</scope>
    <source>
        <strain evidence="5">Tucson 14030-0811.24</strain>
    </source>
</reference>
<dbReference type="InterPro" id="IPR019410">
    <property type="entry name" value="Methyltransf_16"/>
</dbReference>
<dbReference type="PANTHER" id="PTHR14614">
    <property type="entry name" value="HEPATOCELLULAR CARCINOMA-ASSOCIATED ANTIGEN"/>
    <property type="match status" value="1"/>
</dbReference>
<dbReference type="InParanoid" id="B4N1P3"/>
<dbReference type="GO" id="GO:0032991">
    <property type="term" value="C:protein-containing complex"/>
    <property type="evidence" value="ECO:0007669"/>
    <property type="project" value="TreeGrafter"/>
</dbReference>
<evidence type="ECO:0000313" key="5">
    <source>
        <dbReference type="Proteomes" id="UP000007798"/>
    </source>
</evidence>
<dbReference type="InterPro" id="IPR029426">
    <property type="entry name" value="FAM86_N"/>
</dbReference>
<evidence type="ECO:0000313" key="4">
    <source>
        <dbReference type="EMBL" id="EDW78282.1"/>
    </source>
</evidence>
<dbReference type="Proteomes" id="UP000007798">
    <property type="component" value="Unassembled WGS sequence"/>
</dbReference>
<dbReference type="PhylomeDB" id="B4N1P3"/>
<dbReference type="eggNOG" id="KOG2497">
    <property type="taxonomic scope" value="Eukaryota"/>
</dbReference>
<protein>
    <recommendedName>
        <fullName evidence="3">FAM86 N-terminal domain-containing protein</fullName>
    </recommendedName>
</protein>
<evidence type="ECO:0000256" key="2">
    <source>
        <dbReference type="ARBA" id="ARBA00022679"/>
    </source>
</evidence>
<dbReference type="CDD" id="cd02440">
    <property type="entry name" value="AdoMet_MTases"/>
    <property type="match status" value="1"/>
</dbReference>
<dbReference type="Gene3D" id="3.40.50.150">
    <property type="entry name" value="Vaccinia Virus protein VP39"/>
    <property type="match status" value="1"/>
</dbReference>
<comment type="similarity">
    <text evidence="1">Belongs to the class I-like SAM-binding methyltransferase superfamily. EEF2KMT family.</text>
</comment>
<dbReference type="FunCoup" id="B4N1P3">
    <property type="interactions" value="1096"/>
</dbReference>
<name>B4N1P3_DROWI</name>
<accession>B4N1P3</accession>
<organism evidence="4 5">
    <name type="scientific">Drosophila willistoni</name>
    <name type="common">Fruit fly</name>
    <dbReference type="NCBI Taxonomy" id="7260"/>
    <lineage>
        <taxon>Eukaryota</taxon>
        <taxon>Metazoa</taxon>
        <taxon>Ecdysozoa</taxon>
        <taxon>Arthropoda</taxon>
        <taxon>Hexapoda</taxon>
        <taxon>Insecta</taxon>
        <taxon>Pterygota</taxon>
        <taxon>Neoptera</taxon>
        <taxon>Endopterygota</taxon>
        <taxon>Diptera</taxon>
        <taxon>Brachycera</taxon>
        <taxon>Muscomorpha</taxon>
        <taxon>Ephydroidea</taxon>
        <taxon>Drosophilidae</taxon>
        <taxon>Drosophila</taxon>
        <taxon>Sophophora</taxon>
    </lineage>
</organism>
<dbReference type="Pfam" id="PF14904">
    <property type="entry name" value="FAM86"/>
    <property type="match status" value="1"/>
</dbReference>
<dbReference type="PANTHER" id="PTHR14614:SF130">
    <property type="entry name" value="PROTEIN-LYSINE N-METHYLTRANSFERASE EEF2KMT"/>
    <property type="match status" value="1"/>
</dbReference>
<evidence type="ECO:0000256" key="1">
    <source>
        <dbReference type="ARBA" id="ARBA00005511"/>
    </source>
</evidence>